<proteinExistence type="predicted"/>
<keyword evidence="3" id="KW-1185">Reference proteome</keyword>
<gene>
    <name evidence="2" type="ORF">KPC_3786</name>
</gene>
<evidence type="ECO:0000256" key="1">
    <source>
        <dbReference type="SAM" id="MobiDB-lite"/>
    </source>
</evidence>
<feature type="region of interest" description="Disordered" evidence="1">
    <location>
        <begin position="1"/>
        <end position="21"/>
    </location>
</feature>
<dbReference type="InParanoid" id="A0A2U3N4K3"/>
<dbReference type="EMBL" id="OOGT01000378">
    <property type="protein sequence ID" value="SPL72608.1"/>
    <property type="molecule type" value="Genomic_DNA"/>
</dbReference>
<sequence length="127" mass="13550">MTTAADATELEPKATAPFKPEPTVALSPNDKALFEETLAFEPIAMDELPATEILSPNAIFEVFAIVLLTPIAIPFDTSLVVKVVPVPILILFVAVVPDRLPTPITPLFTSSLPPNVKLVAPLPPVFP</sequence>
<accession>A0A2U3N4K3</accession>
<reference evidence="3" key="1">
    <citation type="submission" date="2018-03" db="EMBL/GenBank/DDBJ databases">
        <authorList>
            <person name="Blom J."/>
        </authorList>
    </citation>
    <scope>NUCLEOTIDE SEQUENCE [LARGE SCALE GENOMIC DNA]</scope>
    <source>
        <strain evidence="3">KPC-SM-21</strain>
    </source>
</reference>
<dbReference type="AlphaFoldDB" id="A0A2U3N4K3"/>
<protein>
    <submittedName>
        <fullName evidence="2">Uncharacterized protein</fullName>
    </submittedName>
</protein>
<organism evidence="2 3">
    <name type="scientific">Acinetobacter stercoris</name>
    <dbReference type="NCBI Taxonomy" id="2126983"/>
    <lineage>
        <taxon>Bacteria</taxon>
        <taxon>Pseudomonadati</taxon>
        <taxon>Pseudomonadota</taxon>
        <taxon>Gammaproteobacteria</taxon>
        <taxon>Moraxellales</taxon>
        <taxon>Moraxellaceae</taxon>
        <taxon>Acinetobacter</taxon>
    </lineage>
</organism>
<dbReference type="Proteomes" id="UP000245974">
    <property type="component" value="Unassembled WGS sequence"/>
</dbReference>
<evidence type="ECO:0000313" key="2">
    <source>
        <dbReference type="EMBL" id="SPL72608.1"/>
    </source>
</evidence>
<name>A0A2U3N4K3_9GAMM</name>
<evidence type="ECO:0000313" key="3">
    <source>
        <dbReference type="Proteomes" id="UP000245974"/>
    </source>
</evidence>